<organism evidence="6 7">
    <name type="scientific">Mycetocola lacteus</name>
    <dbReference type="NCBI Taxonomy" id="76637"/>
    <lineage>
        <taxon>Bacteria</taxon>
        <taxon>Bacillati</taxon>
        <taxon>Actinomycetota</taxon>
        <taxon>Actinomycetes</taxon>
        <taxon>Micrococcales</taxon>
        <taxon>Microbacteriaceae</taxon>
        <taxon>Mycetocola</taxon>
    </lineage>
</organism>
<keyword evidence="3" id="KW-0804">Transcription</keyword>
<evidence type="ECO:0000313" key="7">
    <source>
        <dbReference type="Proteomes" id="UP000269438"/>
    </source>
</evidence>
<accession>A0A3L7AZ49</accession>
<dbReference type="OrthoDB" id="241790at2"/>
<protein>
    <submittedName>
        <fullName evidence="6">AraC family transcriptional regulator</fullName>
    </submittedName>
</protein>
<evidence type="ECO:0000313" key="6">
    <source>
        <dbReference type="EMBL" id="RLP84831.1"/>
    </source>
</evidence>
<evidence type="ECO:0000256" key="3">
    <source>
        <dbReference type="ARBA" id="ARBA00023163"/>
    </source>
</evidence>
<dbReference type="InterPro" id="IPR050204">
    <property type="entry name" value="AraC_XylS_family_regulators"/>
</dbReference>
<dbReference type="GO" id="GO:0043565">
    <property type="term" value="F:sequence-specific DNA binding"/>
    <property type="evidence" value="ECO:0007669"/>
    <property type="project" value="InterPro"/>
</dbReference>
<dbReference type="Proteomes" id="UP000269438">
    <property type="component" value="Unassembled WGS sequence"/>
</dbReference>
<dbReference type="PANTHER" id="PTHR46796:SF13">
    <property type="entry name" value="HTH-TYPE TRANSCRIPTIONAL ACTIVATOR RHAS"/>
    <property type="match status" value="1"/>
</dbReference>
<dbReference type="InterPro" id="IPR032783">
    <property type="entry name" value="AraC_lig"/>
</dbReference>
<dbReference type="Pfam" id="PF12852">
    <property type="entry name" value="Cupin_6"/>
    <property type="match status" value="1"/>
</dbReference>
<dbReference type="PANTHER" id="PTHR46796">
    <property type="entry name" value="HTH-TYPE TRANSCRIPTIONAL ACTIVATOR RHAS-RELATED"/>
    <property type="match status" value="1"/>
</dbReference>
<dbReference type="SUPFAM" id="SSF46689">
    <property type="entry name" value="Homeodomain-like"/>
    <property type="match status" value="2"/>
</dbReference>
<dbReference type="Pfam" id="PF12833">
    <property type="entry name" value="HTH_18"/>
    <property type="match status" value="1"/>
</dbReference>
<name>A0A3L7AZ49_9MICO</name>
<dbReference type="InterPro" id="IPR009057">
    <property type="entry name" value="Homeodomain-like_sf"/>
</dbReference>
<evidence type="ECO:0000256" key="2">
    <source>
        <dbReference type="ARBA" id="ARBA00023125"/>
    </source>
</evidence>
<dbReference type="InterPro" id="IPR018062">
    <property type="entry name" value="HTH_AraC-typ_CS"/>
</dbReference>
<dbReference type="Gene3D" id="1.10.10.60">
    <property type="entry name" value="Homeodomain-like"/>
    <property type="match status" value="2"/>
</dbReference>
<reference evidence="6 7" key="1">
    <citation type="submission" date="2018-10" db="EMBL/GenBank/DDBJ databases">
        <authorList>
            <person name="Li J."/>
        </authorList>
    </citation>
    <scope>NUCLEOTIDE SEQUENCE [LARGE SCALE GENOMIC DNA]</scope>
    <source>
        <strain evidence="6 7">JCM 11654</strain>
    </source>
</reference>
<keyword evidence="1" id="KW-0805">Transcription regulation</keyword>
<evidence type="ECO:0000313" key="5">
    <source>
        <dbReference type="EMBL" id="RLP80936.1"/>
    </source>
</evidence>
<dbReference type="PROSITE" id="PS01124">
    <property type="entry name" value="HTH_ARAC_FAMILY_2"/>
    <property type="match status" value="1"/>
</dbReference>
<dbReference type="RefSeq" id="WP_121687300.1">
    <property type="nucleotide sequence ID" value="NZ_RCUY01000001.1"/>
</dbReference>
<proteinExistence type="predicted"/>
<comment type="caution">
    <text evidence="6">The sequence shown here is derived from an EMBL/GenBank/DDBJ whole genome shotgun (WGS) entry which is preliminary data.</text>
</comment>
<sequence length="300" mass="32159">MDVLSEELSQARARGAVFSILDRRAPWGLGFSGGRALTAHVLLRGAGLIEVPGIPALDLAAGDVVLVTAGTPYTLVSAPGVPVEPIGEARMRGSDEPAVHDARILCGAYRMEGGLSEAFLATLPRVVVLRSGELEPAHRVLVEVMATEADSGEDGRQSILDRILDLILVYSLRTWWGRPDSQCPGWYRGLADPLLAPALRAIHRDPGAAHTVDALAGIVGLSRAAFAARFRTMVGEPPGRYLTVLRMRRAADALTRGEASLATIAAGVGYANEYAFSTAFRRIYGVSPGRWRRRRVTEAD</sequence>
<dbReference type="InterPro" id="IPR018060">
    <property type="entry name" value="HTH_AraC"/>
</dbReference>
<gene>
    <name evidence="6" type="ORF">D9V34_00530</name>
    <name evidence="5" type="ORF">D9V34_12825</name>
</gene>
<evidence type="ECO:0000259" key="4">
    <source>
        <dbReference type="PROSITE" id="PS01124"/>
    </source>
</evidence>
<dbReference type="EMBL" id="RCUY01000001">
    <property type="protein sequence ID" value="RLP84831.1"/>
    <property type="molecule type" value="Genomic_DNA"/>
</dbReference>
<keyword evidence="7" id="KW-1185">Reference proteome</keyword>
<dbReference type="EMBL" id="RCUY01000011">
    <property type="protein sequence ID" value="RLP80936.1"/>
    <property type="molecule type" value="Genomic_DNA"/>
</dbReference>
<dbReference type="SMART" id="SM00342">
    <property type="entry name" value="HTH_ARAC"/>
    <property type="match status" value="1"/>
</dbReference>
<feature type="domain" description="HTH araC/xylS-type" evidence="4">
    <location>
        <begin position="196"/>
        <end position="294"/>
    </location>
</feature>
<evidence type="ECO:0000256" key="1">
    <source>
        <dbReference type="ARBA" id="ARBA00023015"/>
    </source>
</evidence>
<dbReference type="PROSITE" id="PS00041">
    <property type="entry name" value="HTH_ARAC_FAMILY_1"/>
    <property type="match status" value="1"/>
</dbReference>
<keyword evidence="2" id="KW-0238">DNA-binding</keyword>
<dbReference type="AlphaFoldDB" id="A0A3L7AZ49"/>
<dbReference type="GO" id="GO:0003700">
    <property type="term" value="F:DNA-binding transcription factor activity"/>
    <property type="evidence" value="ECO:0007669"/>
    <property type="project" value="InterPro"/>
</dbReference>